<accession>A0AAD1AMZ8</accession>
<sequence length="60" mass="6706">MRIGINRFMSWLSLMLAASASFLPAKYMNFGACKTFVCLTLGATLFALWDIADVIREAEK</sequence>
<evidence type="ECO:0000313" key="1">
    <source>
        <dbReference type="EMBL" id="BAN73528.1"/>
    </source>
</evidence>
<protein>
    <submittedName>
        <fullName evidence="1">Hypothetical phage protein</fullName>
    </submittedName>
</protein>
<organism evidence="1 2">
    <name type="scientific">Lacticaseibacillus casei DSM 20011 = JCM 1134 = ATCC 393</name>
    <dbReference type="NCBI Taxonomy" id="1423732"/>
    <lineage>
        <taxon>Bacteria</taxon>
        <taxon>Bacillati</taxon>
        <taxon>Bacillota</taxon>
        <taxon>Bacilli</taxon>
        <taxon>Lactobacillales</taxon>
        <taxon>Lactobacillaceae</taxon>
        <taxon>Lacticaseibacillus</taxon>
    </lineage>
</organism>
<dbReference type="AlphaFoldDB" id="A0AAD1AMZ8"/>
<evidence type="ECO:0000313" key="2">
    <source>
        <dbReference type="Proteomes" id="UP000015560"/>
    </source>
</evidence>
<reference evidence="1 2" key="1">
    <citation type="journal article" date="2013" name="PLoS ONE">
        <title>Genomic Adaptation of the Lactobacillus casei Group.</title>
        <authorList>
            <person name="Toh H."/>
            <person name="Oshima K."/>
            <person name="Nakano A."/>
            <person name="Takahata M."/>
            <person name="Murakami M."/>
            <person name="Takaki T."/>
            <person name="Nishiyama H."/>
            <person name="Igimi S."/>
            <person name="Hattori M."/>
            <person name="Morita H."/>
        </authorList>
    </citation>
    <scope>NUCLEOTIDE SEQUENCE [LARGE SCALE GENOMIC DNA]</scope>
    <source>
        <strain evidence="1 2">ATCC 393</strain>
    </source>
</reference>
<proteinExistence type="predicted"/>
<gene>
    <name evidence="1" type="ORF">LBCZ_0360</name>
</gene>
<dbReference type="Proteomes" id="UP000015560">
    <property type="component" value="Chromosome"/>
</dbReference>
<name>A0AAD1AMZ8_LACCA</name>
<dbReference type="EMBL" id="AP012544">
    <property type="protein sequence ID" value="BAN73528.1"/>
    <property type="molecule type" value="Genomic_DNA"/>
</dbReference>